<dbReference type="Proteomes" id="UP000291469">
    <property type="component" value="Chromosome"/>
</dbReference>
<dbReference type="KEGG" id="erz:ER308_07630"/>
<protein>
    <recommendedName>
        <fullName evidence="3">Nuclear transport factor 2 family protein</fullName>
    </recommendedName>
</protein>
<accession>A0A411YE24</accession>
<proteinExistence type="predicted"/>
<evidence type="ECO:0000313" key="2">
    <source>
        <dbReference type="Proteomes" id="UP000291469"/>
    </source>
</evidence>
<evidence type="ECO:0000313" key="1">
    <source>
        <dbReference type="EMBL" id="QBI19436.1"/>
    </source>
</evidence>
<dbReference type="SUPFAM" id="SSF54427">
    <property type="entry name" value="NTF2-like"/>
    <property type="match status" value="1"/>
</dbReference>
<gene>
    <name evidence="1" type="ORF">ER308_07630</name>
</gene>
<dbReference type="AlphaFoldDB" id="A0A411YE24"/>
<organism evidence="1 2">
    <name type="scientific">Egibacter rhizosphaerae</name>
    <dbReference type="NCBI Taxonomy" id="1670831"/>
    <lineage>
        <taxon>Bacteria</taxon>
        <taxon>Bacillati</taxon>
        <taxon>Actinomycetota</taxon>
        <taxon>Nitriliruptoria</taxon>
        <taxon>Egibacterales</taxon>
        <taxon>Egibacteraceae</taxon>
        <taxon>Egibacter</taxon>
    </lineage>
</organism>
<sequence>MRPTAPSARFDPAAVAVEDDLWVRPDAAAETEMSDWDSATPRVDATLNALRDDFVDAFNDRDLDAVQGLCRADVECPDLPGDGFEVLADELTAVWERSPGVVLTRAVLDDELCAMAWLPDDEGRWSRAAVVRFVAAGDLLALVTVSDDVGALPLATATTPEGTDPLAWLGTSAEHEEA</sequence>
<name>A0A411YE24_9ACTN</name>
<evidence type="ECO:0008006" key="3">
    <source>
        <dbReference type="Google" id="ProtNLM"/>
    </source>
</evidence>
<dbReference type="RefSeq" id="WP_131154433.1">
    <property type="nucleotide sequence ID" value="NZ_CP036402.1"/>
</dbReference>
<dbReference type="InterPro" id="IPR032710">
    <property type="entry name" value="NTF2-like_dom_sf"/>
</dbReference>
<dbReference type="Gene3D" id="3.10.450.50">
    <property type="match status" value="1"/>
</dbReference>
<dbReference type="EMBL" id="CP036402">
    <property type="protein sequence ID" value="QBI19436.1"/>
    <property type="molecule type" value="Genomic_DNA"/>
</dbReference>
<keyword evidence="2" id="KW-1185">Reference proteome</keyword>
<reference evidence="1 2" key="1">
    <citation type="submission" date="2019-01" db="EMBL/GenBank/DDBJ databases">
        <title>Egibacter rhizosphaerae EGI 80759T.</title>
        <authorList>
            <person name="Chen D.-D."/>
            <person name="Tian Y."/>
            <person name="Jiao J.-Y."/>
            <person name="Zhang X.-T."/>
            <person name="Zhang Y.-G."/>
            <person name="Zhang Y."/>
            <person name="Xiao M."/>
            <person name="Shu W.-S."/>
            <person name="Li W.-J."/>
        </authorList>
    </citation>
    <scope>NUCLEOTIDE SEQUENCE [LARGE SCALE GENOMIC DNA]</scope>
    <source>
        <strain evidence="1 2">EGI 80759</strain>
    </source>
</reference>